<keyword evidence="5 11" id="KW-0808">Transferase</keyword>
<evidence type="ECO:0000256" key="4">
    <source>
        <dbReference type="ARBA" id="ARBA00022630"/>
    </source>
</evidence>
<comment type="cofactor">
    <cofactor evidence="12">
        <name>Mg(2+)</name>
        <dbReference type="ChEBI" id="CHEBI:18420"/>
    </cofactor>
    <cofactor evidence="12">
        <name>Mn(2+)</name>
        <dbReference type="ChEBI" id="CHEBI:29035"/>
    </cofactor>
    <text evidence="12">Magnesium. Can also use manganese.</text>
</comment>
<comment type="catalytic activity">
    <reaction evidence="10 11">
        <text>L-threonyl-[protein] + FAD = FMN-L-threonyl-[protein] + AMP + H(+)</text>
        <dbReference type="Rhea" id="RHEA:36847"/>
        <dbReference type="Rhea" id="RHEA-COMP:11060"/>
        <dbReference type="Rhea" id="RHEA-COMP:11061"/>
        <dbReference type="ChEBI" id="CHEBI:15378"/>
        <dbReference type="ChEBI" id="CHEBI:30013"/>
        <dbReference type="ChEBI" id="CHEBI:57692"/>
        <dbReference type="ChEBI" id="CHEBI:74257"/>
        <dbReference type="ChEBI" id="CHEBI:456215"/>
        <dbReference type="EC" id="2.7.1.180"/>
    </reaction>
</comment>
<evidence type="ECO:0000256" key="1">
    <source>
        <dbReference type="ARBA" id="ARBA00008282"/>
    </source>
</evidence>
<evidence type="ECO:0000256" key="11">
    <source>
        <dbReference type="PIRNR" id="PIRNR006268"/>
    </source>
</evidence>
<name>A0A562KY48_9GAMM</name>
<dbReference type="EC" id="2.7.1.180" evidence="2 11"/>
<feature type="binding site" evidence="12">
    <location>
        <position position="161"/>
    </location>
    <ligand>
        <name>Mg(2+)</name>
        <dbReference type="ChEBI" id="CHEBI:18420"/>
    </ligand>
</feature>
<accession>A0A562KY48</accession>
<dbReference type="PIRSF" id="PIRSF006268">
    <property type="entry name" value="ApbE"/>
    <property type="match status" value="1"/>
</dbReference>
<organism evidence="13 14">
    <name type="scientific">Luteimonas cucumeris</name>
    <dbReference type="NCBI Taxonomy" id="985012"/>
    <lineage>
        <taxon>Bacteria</taxon>
        <taxon>Pseudomonadati</taxon>
        <taxon>Pseudomonadota</taxon>
        <taxon>Gammaproteobacteria</taxon>
        <taxon>Lysobacterales</taxon>
        <taxon>Lysobacteraceae</taxon>
        <taxon>Luteimonas</taxon>
    </lineage>
</organism>
<dbReference type="PANTHER" id="PTHR30040">
    <property type="entry name" value="THIAMINE BIOSYNTHESIS LIPOPROTEIN APBE"/>
    <property type="match status" value="1"/>
</dbReference>
<reference evidence="13 14" key="1">
    <citation type="journal article" date="2015" name="Stand. Genomic Sci.">
        <title>Genomic Encyclopedia of Bacterial and Archaeal Type Strains, Phase III: the genomes of soil and plant-associated and newly described type strains.</title>
        <authorList>
            <person name="Whitman W.B."/>
            <person name="Woyke T."/>
            <person name="Klenk H.P."/>
            <person name="Zhou Y."/>
            <person name="Lilburn T.G."/>
            <person name="Beck B.J."/>
            <person name="De Vos P."/>
            <person name="Vandamme P."/>
            <person name="Eisen J.A."/>
            <person name="Garrity G."/>
            <person name="Hugenholtz P."/>
            <person name="Kyrpides N.C."/>
        </authorList>
    </citation>
    <scope>NUCLEOTIDE SEQUENCE [LARGE SCALE GENOMIC DNA]</scope>
    <source>
        <strain evidence="13 14">CGMCC 1.10821</strain>
    </source>
</reference>
<dbReference type="PANTHER" id="PTHR30040:SF2">
    <property type="entry name" value="FAD:PROTEIN FMN TRANSFERASE"/>
    <property type="match status" value="1"/>
</dbReference>
<keyword evidence="13" id="KW-0449">Lipoprotein</keyword>
<evidence type="ECO:0000313" key="14">
    <source>
        <dbReference type="Proteomes" id="UP000315167"/>
    </source>
</evidence>
<evidence type="ECO:0000256" key="2">
    <source>
        <dbReference type="ARBA" id="ARBA00011955"/>
    </source>
</evidence>
<proteinExistence type="inferred from homology"/>
<comment type="caution">
    <text evidence="13">The sequence shown here is derived from an EMBL/GenBank/DDBJ whole genome shotgun (WGS) entry which is preliminary data.</text>
</comment>
<gene>
    <name evidence="13" type="ORF">IP90_02849</name>
</gene>
<keyword evidence="7 11" id="KW-0274">FAD</keyword>
<dbReference type="InterPro" id="IPR003374">
    <property type="entry name" value="ApbE-like_sf"/>
</dbReference>
<keyword evidence="4 11" id="KW-0285">Flavoprotein</keyword>
<evidence type="ECO:0000256" key="8">
    <source>
        <dbReference type="ARBA" id="ARBA00022842"/>
    </source>
</evidence>
<dbReference type="Gene3D" id="3.10.520.10">
    <property type="entry name" value="ApbE-like domains"/>
    <property type="match status" value="1"/>
</dbReference>
<dbReference type="SUPFAM" id="SSF143631">
    <property type="entry name" value="ApbE-like"/>
    <property type="match status" value="1"/>
</dbReference>
<evidence type="ECO:0000256" key="9">
    <source>
        <dbReference type="ARBA" id="ARBA00031306"/>
    </source>
</evidence>
<sequence>MTFAIDATPAPASIDTLGGETMGTTWCVKLVAPRASLHTLHDGIQSQLDKVVAQMSTWRDDSDLSRFNRARPGSWVALPEALFEVLSCALQIAQASEGAFDPTIGPLVDAWGFGPRGRGQGVPCAEKIAAIRARIGWQRLALRHDSRTALQPGEVQLDLSAIAKGHAVDLVAAHLQLHGIDSALVEVGGELYGYGRKPDGSDWRVLVETVPDRDDTGEPQVLRLCGCAVATSGDRWHRYRHDGNEYAHTLDPRSGRPLERAPVAVTVVADDAMHADGWATALSVMGAEAGLAFARRHALAARFVTRGTSGMEVATTREFDDRLDT</sequence>
<evidence type="ECO:0000313" key="13">
    <source>
        <dbReference type="EMBL" id="TWI00303.1"/>
    </source>
</evidence>
<dbReference type="OrthoDB" id="9778595at2"/>
<comment type="similarity">
    <text evidence="1 11">Belongs to the ApbE family.</text>
</comment>
<dbReference type="GO" id="GO:0016740">
    <property type="term" value="F:transferase activity"/>
    <property type="evidence" value="ECO:0007669"/>
    <property type="project" value="UniProtKB-UniRule"/>
</dbReference>
<dbReference type="InterPro" id="IPR024932">
    <property type="entry name" value="ApbE"/>
</dbReference>
<feature type="binding site" evidence="12">
    <location>
        <position position="280"/>
    </location>
    <ligand>
        <name>Mg(2+)</name>
        <dbReference type="ChEBI" id="CHEBI:18420"/>
    </ligand>
</feature>
<protein>
    <recommendedName>
        <fullName evidence="3 11">FAD:protein FMN transferase</fullName>
        <ecNumber evidence="2 11">2.7.1.180</ecNumber>
    </recommendedName>
    <alternativeName>
        <fullName evidence="9 11">Flavin transferase</fullName>
    </alternativeName>
</protein>
<keyword evidence="14" id="KW-1185">Reference proteome</keyword>
<evidence type="ECO:0000256" key="10">
    <source>
        <dbReference type="ARBA" id="ARBA00048540"/>
    </source>
</evidence>
<keyword evidence="8 11" id="KW-0460">Magnesium</keyword>
<dbReference type="Pfam" id="PF02424">
    <property type="entry name" value="ApbE"/>
    <property type="match status" value="1"/>
</dbReference>
<dbReference type="AlphaFoldDB" id="A0A562KY48"/>
<evidence type="ECO:0000256" key="7">
    <source>
        <dbReference type="ARBA" id="ARBA00022827"/>
    </source>
</evidence>
<dbReference type="EMBL" id="VLKN01000007">
    <property type="protein sequence ID" value="TWI00303.1"/>
    <property type="molecule type" value="Genomic_DNA"/>
</dbReference>
<dbReference type="Proteomes" id="UP000315167">
    <property type="component" value="Unassembled WGS sequence"/>
</dbReference>
<evidence type="ECO:0000256" key="5">
    <source>
        <dbReference type="ARBA" id="ARBA00022679"/>
    </source>
</evidence>
<feature type="binding site" evidence="12">
    <location>
        <position position="276"/>
    </location>
    <ligand>
        <name>Mg(2+)</name>
        <dbReference type="ChEBI" id="CHEBI:18420"/>
    </ligand>
</feature>
<evidence type="ECO:0000256" key="3">
    <source>
        <dbReference type="ARBA" id="ARBA00016337"/>
    </source>
</evidence>
<keyword evidence="6 11" id="KW-0479">Metal-binding</keyword>
<evidence type="ECO:0000256" key="6">
    <source>
        <dbReference type="ARBA" id="ARBA00022723"/>
    </source>
</evidence>
<evidence type="ECO:0000256" key="12">
    <source>
        <dbReference type="PIRSR" id="PIRSR006268-2"/>
    </source>
</evidence>
<dbReference type="GO" id="GO:0046872">
    <property type="term" value="F:metal ion binding"/>
    <property type="evidence" value="ECO:0007669"/>
    <property type="project" value="UniProtKB-UniRule"/>
</dbReference>